<dbReference type="PANTHER" id="PTHR34597:SF6">
    <property type="entry name" value="BLR6126 PROTEIN"/>
    <property type="match status" value="1"/>
</dbReference>
<name>B4W0X5_9CYAN</name>
<dbReference type="Gene3D" id="3.10.20.310">
    <property type="entry name" value="membrane protein fhac"/>
    <property type="match status" value="1"/>
</dbReference>
<dbReference type="eggNOG" id="COG2831">
    <property type="taxonomic scope" value="Bacteria"/>
</dbReference>
<evidence type="ECO:0000313" key="3">
    <source>
        <dbReference type="Proteomes" id="UP000003835"/>
    </source>
</evidence>
<dbReference type="InterPro" id="IPR005565">
    <property type="entry name" value="Hemolysn_activator_HlyB_C"/>
</dbReference>
<accession>B4W0X5</accession>
<dbReference type="HOGENOM" id="CLU_021521_0_0_3"/>
<dbReference type="Gene3D" id="2.40.160.50">
    <property type="entry name" value="membrane protein fhac: a member of the omp85/tpsb transporter family"/>
    <property type="match status" value="1"/>
</dbReference>
<dbReference type="InterPro" id="IPR051544">
    <property type="entry name" value="TPS_OM_transporter"/>
</dbReference>
<dbReference type="PANTHER" id="PTHR34597">
    <property type="entry name" value="SLR1661 PROTEIN"/>
    <property type="match status" value="1"/>
</dbReference>
<dbReference type="OrthoDB" id="596066at2"/>
<dbReference type="EMBL" id="DS989866">
    <property type="protein sequence ID" value="EDX72165.1"/>
    <property type="molecule type" value="Genomic_DNA"/>
</dbReference>
<dbReference type="RefSeq" id="WP_006104691.1">
    <property type="nucleotide sequence ID" value="NZ_DS989866.1"/>
</dbReference>
<dbReference type="GO" id="GO:0008320">
    <property type="term" value="F:protein transmembrane transporter activity"/>
    <property type="evidence" value="ECO:0007669"/>
    <property type="project" value="TreeGrafter"/>
</dbReference>
<dbReference type="AlphaFoldDB" id="B4W0X5"/>
<evidence type="ECO:0000313" key="2">
    <source>
        <dbReference type="EMBL" id="EDX72165.1"/>
    </source>
</evidence>
<dbReference type="Pfam" id="PF03865">
    <property type="entry name" value="ShlB"/>
    <property type="match status" value="1"/>
</dbReference>
<proteinExistence type="predicted"/>
<sequence length="640" mass="71077">MAAPLSLQGCLLILPLVWLMTGSGFRATANPDHVFTSATGLGEVEMQHLTDPVVQLSPPNSEAEASSLLASACPDTHKFHQQHSAIAFPVENIPGLTIKVIGNTVFSREEVMDAVREVTQPLEKRYVTVRFLLTAPEKYTQRKEFADLKNVLENLPNNIAGAITDLYLTKGYINSQAEVSSFENGVVEICVIEGSLEQIQIFEIIETEESGSRQITDSENQEENTEVQKVEVTGRWASYIRDRIQLGTGTPLNTAELEDQLRLLRDDPIIGGIEARLVATGERGQTNLNVHFTKVNPFEGSVRADNFSPPSVGSERLGVELSHRNLAVVGDRISFSRSATLGADVVDLGYRLPLNSMNGTLTLRIAPNRNDIIQSEFDDFDIRGETDLYEIVYRQPLIRKPREEFALSLGFTFQEGQTFIFDSLGIPFGIGPDEDGVSRTSVIQFGQEYLRRSSRGAWFLGSQFSFGTGFFDATANEGEVPDGQFLSWLGQVQRVQRISGNHLLVVQAELQLTPGSLLPAQQFVIGGGQSVRGYRQNVRSGDNGFRFSIEDRITLERNQTGVSTLLLAPFFDAGIVWNHPDNPNQLPSDRFLAALGLGLIVQPESQLSFRFDWGIPLNLLDDRDDNFQDLGYYFSVNYRF</sequence>
<dbReference type="STRING" id="118168.MC7420_8257"/>
<reference evidence="2 3" key="1">
    <citation type="submission" date="2008-07" db="EMBL/GenBank/DDBJ databases">
        <authorList>
            <person name="Tandeau de Marsac N."/>
            <person name="Ferriera S."/>
            <person name="Johnson J."/>
            <person name="Kravitz S."/>
            <person name="Beeson K."/>
            <person name="Sutton G."/>
            <person name="Rogers Y.-H."/>
            <person name="Friedman R."/>
            <person name="Frazier M."/>
            <person name="Venter J.C."/>
        </authorList>
    </citation>
    <scope>NUCLEOTIDE SEQUENCE [LARGE SCALE GENOMIC DNA]</scope>
    <source>
        <strain evidence="2 3">PCC 7420</strain>
    </source>
</reference>
<gene>
    <name evidence="2" type="ORF">MC7420_8257</name>
</gene>
<evidence type="ECO:0000259" key="1">
    <source>
        <dbReference type="Pfam" id="PF03865"/>
    </source>
</evidence>
<dbReference type="GO" id="GO:0098046">
    <property type="term" value="C:type V protein secretion system complex"/>
    <property type="evidence" value="ECO:0007669"/>
    <property type="project" value="TreeGrafter"/>
</dbReference>
<protein>
    <submittedName>
        <fullName evidence="2">Outer membrane protein, OMP85 family, putative</fullName>
    </submittedName>
</protein>
<dbReference type="GO" id="GO:0046819">
    <property type="term" value="P:protein secretion by the type V secretion system"/>
    <property type="evidence" value="ECO:0007669"/>
    <property type="project" value="TreeGrafter"/>
</dbReference>
<organism evidence="2 3">
    <name type="scientific">Coleofasciculus chthonoplastes PCC 7420</name>
    <dbReference type="NCBI Taxonomy" id="118168"/>
    <lineage>
        <taxon>Bacteria</taxon>
        <taxon>Bacillati</taxon>
        <taxon>Cyanobacteriota</taxon>
        <taxon>Cyanophyceae</taxon>
        <taxon>Coleofasciculales</taxon>
        <taxon>Coleofasciculaceae</taxon>
        <taxon>Coleofasciculus</taxon>
    </lineage>
</organism>
<keyword evidence="3" id="KW-1185">Reference proteome</keyword>
<feature type="domain" description="Haemolysin activator HlyB C-terminal" evidence="1">
    <location>
        <begin position="284"/>
        <end position="599"/>
    </location>
</feature>
<dbReference type="Proteomes" id="UP000003835">
    <property type="component" value="Unassembled WGS sequence"/>
</dbReference>